<evidence type="ECO:0000256" key="1">
    <source>
        <dbReference type="ARBA" id="ARBA00004448"/>
    </source>
</evidence>
<organism evidence="16">
    <name type="scientific">Trichophyton rubrum CBS 288.86</name>
    <dbReference type="NCBI Taxonomy" id="1215330"/>
    <lineage>
        <taxon>Eukaryota</taxon>
        <taxon>Fungi</taxon>
        <taxon>Dikarya</taxon>
        <taxon>Ascomycota</taxon>
        <taxon>Pezizomycotina</taxon>
        <taxon>Eurotiomycetes</taxon>
        <taxon>Eurotiomycetidae</taxon>
        <taxon>Onygenales</taxon>
        <taxon>Arthrodermataceae</taxon>
        <taxon>Trichophyton</taxon>
    </lineage>
</organism>
<evidence type="ECO:0000256" key="15">
    <source>
        <dbReference type="SAM" id="MobiDB-lite"/>
    </source>
</evidence>
<dbReference type="AlphaFoldDB" id="A0A022VRA6"/>
<accession>A0A022VRA6</accession>
<dbReference type="GO" id="GO:0015095">
    <property type="term" value="F:magnesium ion transmembrane transporter activity"/>
    <property type="evidence" value="ECO:0007669"/>
    <property type="project" value="TreeGrafter"/>
</dbReference>
<proteinExistence type="inferred from homology"/>
<evidence type="ECO:0000256" key="4">
    <source>
        <dbReference type="ARBA" id="ARBA00022692"/>
    </source>
</evidence>
<keyword evidence="7" id="KW-0809">Transit peptide</keyword>
<dbReference type="PANTHER" id="PTHR13890">
    <property type="entry name" value="RNA SPLICING PROTEIN MRS2, MITOCHONDRIAL"/>
    <property type="match status" value="1"/>
</dbReference>
<feature type="transmembrane region" description="Helical" evidence="14">
    <location>
        <begin position="431"/>
        <end position="449"/>
    </location>
</feature>
<dbReference type="Proteomes" id="UP000023758">
    <property type="component" value="Unassembled WGS sequence"/>
</dbReference>
<feature type="transmembrane region" description="Helical" evidence="14">
    <location>
        <begin position="461"/>
        <end position="483"/>
    </location>
</feature>
<name>A0A022VRA6_TRIRU</name>
<sequence length="601" mass="66821">MLSSPSVKTVAPSSNLLRYLRCLFDYSRCRPKVSTSCRWSSNQACPGGLRSSLHLNSPKVAYGCSSYGTKCDISLVKPPIVTGTSISRRRSLSANRYQLLSTNGTRSFSTTTVRCRHFLRRLLGFSRPPANPHLKPDDLPQNITNFDDGNESNPFNVGCNLALKVSNEPRLRCTEFDGAGNVTLVNGEFKKSELIAKYGLLPRDLRKIDSSVLPHILIRHSAILISLLHLRVLIKSDRVLVFDAYGSTDTYTQSLFMYDLEGKLRQKEPASRAAWASGALPYEFRALEAVLVSITSGLEAEFEGVREPVSRVLRALEEDIDRDKLRHLLVYSKRLGTFEQKARLVRDAIDDLLEADDDLTAMYLSERSKGIHRAEHDHQEVEMLLESYHKVCDEIVQASGNLVTNIRNTEEIVKAILDANRNSLMLLELKFSIGTLGMAAGTLFSALYGMNLKNFLEESDLGFGAVSAACFALTAFVCAYGLIKLRKVQRVRMWGENGMQESYRGGLAVRGCPPPAPQSNWRSDSISPVFPGEERMQRLRRLRGAASPPVPPTVSPAAVAANKLKPSKPKRRPDRNTKAEAQEPIQEETIHETEPLSSAAR</sequence>
<keyword evidence="10" id="KW-0496">Mitochondrion</keyword>
<comment type="subcellular location">
    <subcellularLocation>
        <location evidence="1 14">Mitochondrion inner membrane</location>
        <topology evidence="1 14">Multi-pass membrane protein</topology>
    </subcellularLocation>
</comment>
<protein>
    <recommendedName>
        <fullName evidence="14">Magnesium transporter</fullName>
    </recommendedName>
</protein>
<evidence type="ECO:0000256" key="7">
    <source>
        <dbReference type="ARBA" id="ARBA00022946"/>
    </source>
</evidence>
<keyword evidence="5 14" id="KW-0999">Mitochondrion inner membrane</keyword>
<dbReference type="CDD" id="cd12823">
    <property type="entry name" value="Mrs2_Mfm1p-like"/>
    <property type="match status" value="1"/>
</dbReference>
<dbReference type="HOGENOM" id="CLU_025144_2_1_1"/>
<evidence type="ECO:0000256" key="12">
    <source>
        <dbReference type="ARBA" id="ARBA00046105"/>
    </source>
</evidence>
<keyword evidence="4 14" id="KW-0812">Transmembrane</keyword>
<feature type="region of interest" description="Disordered" evidence="15">
    <location>
        <begin position="509"/>
        <end position="530"/>
    </location>
</feature>
<evidence type="ECO:0000256" key="3">
    <source>
        <dbReference type="ARBA" id="ARBA00022448"/>
    </source>
</evidence>
<dbReference type="GO" id="GO:0045016">
    <property type="term" value="P:mitochondrial magnesium ion transmembrane transport"/>
    <property type="evidence" value="ECO:0007669"/>
    <property type="project" value="UniProtKB-ARBA"/>
</dbReference>
<evidence type="ECO:0000256" key="13">
    <source>
        <dbReference type="ARBA" id="ARBA00046701"/>
    </source>
</evidence>
<evidence type="ECO:0000256" key="6">
    <source>
        <dbReference type="ARBA" id="ARBA00022842"/>
    </source>
</evidence>
<dbReference type="Gene3D" id="2.40.128.330">
    <property type="match status" value="1"/>
</dbReference>
<evidence type="ECO:0000313" key="16">
    <source>
        <dbReference type="EMBL" id="EZF48822.1"/>
    </source>
</evidence>
<dbReference type="OrthoDB" id="10251508at2759"/>
<comment type="similarity">
    <text evidence="2 14">Belongs to the CorA metal ion transporter (MIT) (TC 1.A.35) family.</text>
</comment>
<feature type="region of interest" description="Disordered" evidence="15">
    <location>
        <begin position="544"/>
        <end position="601"/>
    </location>
</feature>
<dbReference type="Gene3D" id="1.20.58.340">
    <property type="entry name" value="Magnesium transport protein CorA, transmembrane region"/>
    <property type="match status" value="1"/>
</dbReference>
<comment type="function">
    <text evidence="12">High-conductance magnesium-selective channel that mediates the influx of magnesium into the mitochondrial matrix. Essential for the splicing of mRNA group II introns in mitochondria by affecting mitochondrial magnesium concentrations, which are critical for group II intron splicing. It also suppresses a variety of mitochondrial intron mutations and its absence may disturb the assembly of mitochondrial membrane complexes.</text>
</comment>
<dbReference type="InterPro" id="IPR039204">
    <property type="entry name" value="MRS2-like"/>
</dbReference>
<evidence type="ECO:0000256" key="9">
    <source>
        <dbReference type="ARBA" id="ARBA00023065"/>
    </source>
</evidence>
<evidence type="ECO:0000256" key="11">
    <source>
        <dbReference type="ARBA" id="ARBA00023136"/>
    </source>
</evidence>
<keyword evidence="3 14" id="KW-0813">Transport</keyword>
<comment type="subunit">
    <text evidence="13">Homopentamer. Forms homooligomers. Interacts with MFM1.</text>
</comment>
<evidence type="ECO:0000256" key="5">
    <source>
        <dbReference type="ARBA" id="ARBA00022792"/>
    </source>
</evidence>
<evidence type="ECO:0000256" key="10">
    <source>
        <dbReference type="ARBA" id="ARBA00023128"/>
    </source>
</evidence>
<dbReference type="FunFam" id="2.40.128.330:FF:000002">
    <property type="entry name" value="Inner membrane magnesium transporter mrs2"/>
    <property type="match status" value="1"/>
</dbReference>
<evidence type="ECO:0000256" key="8">
    <source>
        <dbReference type="ARBA" id="ARBA00022989"/>
    </source>
</evidence>
<dbReference type="PANTHER" id="PTHR13890:SF0">
    <property type="entry name" value="MAGNESIUM TRANSPORTER MRS2 HOMOLOG, MITOCHONDRIAL"/>
    <property type="match status" value="1"/>
</dbReference>
<reference evidence="16" key="1">
    <citation type="submission" date="2014-02" db="EMBL/GenBank/DDBJ databases">
        <title>The Genome Sequence of Trichophyton rubrum (morphotype fischeri) CBS 288.86.</title>
        <authorList>
            <consortium name="The Broad Institute Genomics Platform"/>
            <person name="Cuomo C.A."/>
            <person name="White T.C."/>
            <person name="Graser Y."/>
            <person name="Martinez-Rossi N."/>
            <person name="Heitman J."/>
            <person name="Young S.K."/>
            <person name="Zeng Q."/>
            <person name="Gargeya S."/>
            <person name="Abouelleil A."/>
            <person name="Alvarado L."/>
            <person name="Chapman S.B."/>
            <person name="Gainer-Dewar J."/>
            <person name="Goldberg J."/>
            <person name="Griggs A."/>
            <person name="Gujja S."/>
            <person name="Hansen M."/>
            <person name="Howarth C."/>
            <person name="Imamovic A."/>
            <person name="Larimer J."/>
            <person name="Martinez D."/>
            <person name="Murphy C."/>
            <person name="Pearson M.D."/>
            <person name="Persinoti G."/>
            <person name="Poon T."/>
            <person name="Priest M."/>
            <person name="Roberts A.D."/>
            <person name="Saif S."/>
            <person name="Shea T.D."/>
            <person name="Sykes S.N."/>
            <person name="Wortman J."/>
            <person name="Nusbaum C."/>
            <person name="Birren B."/>
        </authorList>
    </citation>
    <scope>NUCLEOTIDE SEQUENCE [LARGE SCALE GENOMIC DNA]</scope>
    <source>
        <strain evidence="16">CBS 288.86</strain>
    </source>
</reference>
<dbReference type="Pfam" id="PF22099">
    <property type="entry name" value="MRS2-like"/>
    <property type="match status" value="1"/>
</dbReference>
<evidence type="ECO:0000256" key="2">
    <source>
        <dbReference type="ARBA" id="ARBA00009765"/>
    </source>
</evidence>
<keyword evidence="6 14" id="KW-0460">Magnesium</keyword>
<gene>
    <name evidence="16" type="ORF">H103_07562</name>
</gene>
<dbReference type="FunFam" id="1.20.58.340:FF:000005">
    <property type="entry name" value="Inner membrane magnesium transporter MRS2"/>
    <property type="match status" value="1"/>
</dbReference>
<dbReference type="GO" id="GO:0005743">
    <property type="term" value="C:mitochondrial inner membrane"/>
    <property type="evidence" value="ECO:0007669"/>
    <property type="project" value="UniProtKB-SubCell"/>
</dbReference>
<keyword evidence="8 14" id="KW-1133">Transmembrane helix</keyword>
<keyword evidence="11 14" id="KW-0472">Membrane</keyword>
<keyword evidence="9 14" id="KW-0406">Ion transport</keyword>
<evidence type="ECO:0000256" key="14">
    <source>
        <dbReference type="RuleBase" id="RU366042"/>
    </source>
</evidence>
<dbReference type="EMBL" id="KK207918">
    <property type="protein sequence ID" value="EZF48822.1"/>
    <property type="molecule type" value="Genomic_DNA"/>
</dbReference>